<reference evidence="2" key="1">
    <citation type="submission" date="2016-02" db="EMBL/GenBank/DDBJ databases">
        <authorList>
            <person name="Wibberg D."/>
        </authorList>
    </citation>
    <scope>NUCLEOTIDE SEQUENCE [LARGE SCALE GENOMIC DNA]</scope>
</reference>
<dbReference type="Proteomes" id="UP000199013">
    <property type="component" value="Unassembled WGS sequence"/>
</dbReference>
<evidence type="ECO:0000313" key="2">
    <source>
        <dbReference type="Proteomes" id="UP000199013"/>
    </source>
</evidence>
<accession>A0A1C3NZ50</accession>
<dbReference type="EMBL" id="FLUV01001332">
    <property type="protein sequence ID" value="SBW22810.1"/>
    <property type="molecule type" value="Genomic_DNA"/>
</dbReference>
<dbReference type="AlphaFoldDB" id="A0A1C3NZ50"/>
<organism evidence="1 2">
    <name type="scientific">Candidatus Protofrankia californiensis</name>
    <dbReference type="NCBI Taxonomy" id="1839754"/>
    <lineage>
        <taxon>Bacteria</taxon>
        <taxon>Bacillati</taxon>
        <taxon>Actinomycetota</taxon>
        <taxon>Actinomycetes</taxon>
        <taxon>Frankiales</taxon>
        <taxon>Frankiaceae</taxon>
        <taxon>Protofrankia</taxon>
    </lineage>
</organism>
<sequence length="44" mass="5112">MNDYRMPAVKEVGESRGRTAYVESDRRKLETRRSRTKILDVLAG</sequence>
<gene>
    <name evidence="1" type="ORF">FDG2_3160</name>
</gene>
<proteinExistence type="predicted"/>
<evidence type="ECO:0000313" key="1">
    <source>
        <dbReference type="EMBL" id="SBW22810.1"/>
    </source>
</evidence>
<name>A0A1C3NZ50_9ACTN</name>
<keyword evidence="2" id="KW-1185">Reference proteome</keyword>
<protein>
    <submittedName>
        <fullName evidence="1">Uncharacterized protein</fullName>
    </submittedName>
</protein>